<proteinExistence type="predicted"/>
<feature type="compositionally biased region" description="Polar residues" evidence="1">
    <location>
        <begin position="32"/>
        <end position="42"/>
    </location>
</feature>
<organism evidence="2 3">
    <name type="scientific">Candidatus Brocadia fulgida</name>
    <dbReference type="NCBI Taxonomy" id="380242"/>
    <lineage>
        <taxon>Bacteria</taxon>
        <taxon>Pseudomonadati</taxon>
        <taxon>Planctomycetota</taxon>
        <taxon>Candidatus Brocadiia</taxon>
        <taxon>Candidatus Brocadiales</taxon>
        <taxon>Candidatus Brocadiaceae</taxon>
        <taxon>Candidatus Brocadia</taxon>
    </lineage>
</organism>
<keyword evidence="3" id="KW-1185">Reference proteome</keyword>
<protein>
    <submittedName>
        <fullName evidence="2">Uncharacterized protein</fullName>
    </submittedName>
</protein>
<feature type="non-terminal residue" evidence="2">
    <location>
        <position position="42"/>
    </location>
</feature>
<sequence length="42" mass="4851">MLELDFDVGIRWLLHYRCVGQSDDKRGKGSRNYHSLGTARSI</sequence>
<evidence type="ECO:0000256" key="1">
    <source>
        <dbReference type="SAM" id="MobiDB-lite"/>
    </source>
</evidence>
<reference evidence="2 3" key="1">
    <citation type="journal article" date="2013" name="BMC Microbiol.">
        <title>Identification of the type II cytochrome c maturation pathway in anammox bacteria by comparative genomics.</title>
        <authorList>
            <person name="Ferousi C."/>
            <person name="Speth D.R."/>
            <person name="Reimann J."/>
            <person name="Op den Camp H.J."/>
            <person name="Allen J.W."/>
            <person name="Keltjens J.T."/>
            <person name="Jetten M.S."/>
        </authorList>
    </citation>
    <scope>NUCLEOTIDE SEQUENCE [LARGE SCALE GENOMIC DNA]</scope>
    <source>
        <strain evidence="2">RU1</strain>
    </source>
</reference>
<dbReference type="Proteomes" id="UP000034954">
    <property type="component" value="Unassembled WGS sequence"/>
</dbReference>
<name>A0A0M2UYK4_9BACT</name>
<evidence type="ECO:0000313" key="3">
    <source>
        <dbReference type="Proteomes" id="UP000034954"/>
    </source>
</evidence>
<accession>A0A0M2UYK4</accession>
<dbReference type="AlphaFoldDB" id="A0A0M2UYK4"/>
<comment type="caution">
    <text evidence="2">The sequence shown here is derived from an EMBL/GenBank/DDBJ whole genome shotgun (WGS) entry which is preliminary data.</text>
</comment>
<dbReference type="EMBL" id="LAQJ01000015">
    <property type="protein sequence ID" value="KKO21163.1"/>
    <property type="molecule type" value="Genomic_DNA"/>
</dbReference>
<feature type="region of interest" description="Disordered" evidence="1">
    <location>
        <begin position="21"/>
        <end position="42"/>
    </location>
</feature>
<evidence type="ECO:0000313" key="2">
    <source>
        <dbReference type="EMBL" id="KKO21163.1"/>
    </source>
</evidence>
<gene>
    <name evidence="2" type="ORF">BROFUL_00124</name>
</gene>